<organism evidence="2 3">
    <name type="scientific">Pleurodeles waltl</name>
    <name type="common">Iberian ribbed newt</name>
    <dbReference type="NCBI Taxonomy" id="8319"/>
    <lineage>
        <taxon>Eukaryota</taxon>
        <taxon>Metazoa</taxon>
        <taxon>Chordata</taxon>
        <taxon>Craniata</taxon>
        <taxon>Vertebrata</taxon>
        <taxon>Euteleostomi</taxon>
        <taxon>Amphibia</taxon>
        <taxon>Batrachia</taxon>
        <taxon>Caudata</taxon>
        <taxon>Salamandroidea</taxon>
        <taxon>Salamandridae</taxon>
        <taxon>Pleurodelinae</taxon>
        <taxon>Pleurodeles</taxon>
    </lineage>
</organism>
<dbReference type="Proteomes" id="UP001066276">
    <property type="component" value="Chromosome 3_2"/>
</dbReference>
<protein>
    <submittedName>
        <fullName evidence="2">Uncharacterized protein</fullName>
    </submittedName>
</protein>
<reference evidence="2" key="1">
    <citation type="journal article" date="2022" name="bioRxiv">
        <title>Sequencing and chromosome-scale assembly of the giantPleurodeles waltlgenome.</title>
        <authorList>
            <person name="Brown T."/>
            <person name="Elewa A."/>
            <person name="Iarovenko S."/>
            <person name="Subramanian E."/>
            <person name="Araus A.J."/>
            <person name="Petzold A."/>
            <person name="Susuki M."/>
            <person name="Suzuki K.-i.T."/>
            <person name="Hayashi T."/>
            <person name="Toyoda A."/>
            <person name="Oliveira C."/>
            <person name="Osipova E."/>
            <person name="Leigh N.D."/>
            <person name="Simon A."/>
            <person name="Yun M.H."/>
        </authorList>
    </citation>
    <scope>NUCLEOTIDE SEQUENCE</scope>
    <source>
        <strain evidence="2">20211129_DDA</strain>
        <tissue evidence="2">Liver</tissue>
    </source>
</reference>
<feature type="compositionally biased region" description="Polar residues" evidence="1">
    <location>
        <begin position="13"/>
        <end position="39"/>
    </location>
</feature>
<accession>A0AAV7U0P4</accession>
<dbReference type="AlphaFoldDB" id="A0AAV7U0P4"/>
<evidence type="ECO:0000256" key="1">
    <source>
        <dbReference type="SAM" id="MobiDB-lite"/>
    </source>
</evidence>
<comment type="caution">
    <text evidence="2">The sequence shown here is derived from an EMBL/GenBank/DDBJ whole genome shotgun (WGS) entry which is preliminary data.</text>
</comment>
<sequence length="175" mass="18747">MVRPPATYEGLLATNSWGPTHSNGTTAQRAPTGHLQSGSAPPQIPAPPRRDRPRPCRLRRQAAACRQATDHPRPGLTKSRGRGPTRPPKAPPAAPPLTSLQREHRGPSPMRPQQRAAPSRAERASLQQARRWPGSPPHHRPTRRQADGFSGRAKAPSQSTSLPAWGSASNAAPSG</sequence>
<gene>
    <name evidence="2" type="ORF">NDU88_007515</name>
</gene>
<keyword evidence="3" id="KW-1185">Reference proteome</keyword>
<feature type="compositionally biased region" description="Pro residues" evidence="1">
    <location>
        <begin position="85"/>
        <end position="95"/>
    </location>
</feature>
<evidence type="ECO:0000313" key="2">
    <source>
        <dbReference type="EMBL" id="KAJ1182323.1"/>
    </source>
</evidence>
<dbReference type="EMBL" id="JANPWB010000006">
    <property type="protein sequence ID" value="KAJ1182323.1"/>
    <property type="molecule type" value="Genomic_DNA"/>
</dbReference>
<proteinExistence type="predicted"/>
<evidence type="ECO:0000313" key="3">
    <source>
        <dbReference type="Proteomes" id="UP001066276"/>
    </source>
</evidence>
<feature type="region of interest" description="Disordered" evidence="1">
    <location>
        <begin position="1"/>
        <end position="175"/>
    </location>
</feature>
<name>A0AAV7U0P4_PLEWA</name>
<feature type="compositionally biased region" description="Polar residues" evidence="1">
    <location>
        <begin position="156"/>
        <end position="175"/>
    </location>
</feature>